<gene>
    <name evidence="1" type="ORF">GCM10025778_04790</name>
</gene>
<dbReference type="SUPFAM" id="SSF51735">
    <property type="entry name" value="NAD(P)-binding Rossmann-fold domains"/>
    <property type="match status" value="1"/>
</dbReference>
<dbReference type="Proteomes" id="UP001501257">
    <property type="component" value="Unassembled WGS sequence"/>
</dbReference>
<reference evidence="2" key="1">
    <citation type="journal article" date="2019" name="Int. J. Syst. Evol. Microbiol.">
        <title>The Global Catalogue of Microorganisms (GCM) 10K type strain sequencing project: providing services to taxonomists for standard genome sequencing and annotation.</title>
        <authorList>
            <consortium name="The Broad Institute Genomics Platform"/>
            <consortium name="The Broad Institute Genome Sequencing Center for Infectious Disease"/>
            <person name="Wu L."/>
            <person name="Ma J."/>
        </authorList>
    </citation>
    <scope>NUCLEOTIDE SEQUENCE [LARGE SCALE GENOMIC DNA]</scope>
    <source>
        <strain evidence="2">JCM 18952</strain>
    </source>
</reference>
<evidence type="ECO:0000313" key="1">
    <source>
        <dbReference type="EMBL" id="GAA5225949.1"/>
    </source>
</evidence>
<dbReference type="Gene3D" id="3.40.50.720">
    <property type="entry name" value="NAD(P)-binding Rossmann-like Domain"/>
    <property type="match status" value="1"/>
</dbReference>
<organism evidence="1 2">
    <name type="scientific">Paeniglutamicibacter antarcticus</name>
    <dbReference type="NCBI Taxonomy" id="494023"/>
    <lineage>
        <taxon>Bacteria</taxon>
        <taxon>Bacillati</taxon>
        <taxon>Actinomycetota</taxon>
        <taxon>Actinomycetes</taxon>
        <taxon>Micrococcales</taxon>
        <taxon>Micrococcaceae</taxon>
        <taxon>Paeniglutamicibacter</taxon>
    </lineage>
</organism>
<evidence type="ECO:0000313" key="2">
    <source>
        <dbReference type="Proteomes" id="UP001501257"/>
    </source>
</evidence>
<name>A0ABP9TGU5_9MICC</name>
<dbReference type="Gene3D" id="3.90.180.10">
    <property type="entry name" value="Medium-chain alcohol dehydrogenases, catalytic domain"/>
    <property type="match status" value="1"/>
</dbReference>
<accession>A0ABP9TGU5</accession>
<dbReference type="InterPro" id="IPR036291">
    <property type="entry name" value="NAD(P)-bd_dom_sf"/>
</dbReference>
<dbReference type="EMBL" id="BAABLK010000008">
    <property type="protein sequence ID" value="GAA5225949.1"/>
    <property type="molecule type" value="Genomic_DNA"/>
</dbReference>
<protein>
    <recommendedName>
        <fullName evidence="3">Zinc-binding dehydrogenase</fullName>
    </recommendedName>
</protein>
<keyword evidence="2" id="KW-1185">Reference proteome</keyword>
<dbReference type="RefSeq" id="WP_210100708.1">
    <property type="nucleotide sequence ID" value="NZ_BAABLK010000008.1"/>
</dbReference>
<evidence type="ECO:0008006" key="3">
    <source>
        <dbReference type="Google" id="ProtNLM"/>
    </source>
</evidence>
<proteinExistence type="predicted"/>
<comment type="caution">
    <text evidence="1">The sequence shown here is derived from an EMBL/GenBank/DDBJ whole genome shotgun (WGS) entry which is preliminary data.</text>
</comment>
<sequence>MLEKLGNAAGEGASVIWDCSGSLPINEQAGLLGVGGRVIHTAGIDAHQDIDTGALYPRDISIHGFAISNASVPDLALAAGHLNKFFAGPGISSHIGATLPLWATAHAHRMLEAGSRYRIGGKMVVVPQPR</sequence>